<dbReference type="GO" id="GO:0005783">
    <property type="term" value="C:endoplasmic reticulum"/>
    <property type="evidence" value="ECO:0007669"/>
    <property type="project" value="TreeGrafter"/>
</dbReference>
<comment type="subcellular location">
    <subcellularLocation>
        <location evidence="1">Endomembrane system</location>
        <topology evidence="1">Multi-pass membrane protein</topology>
    </subcellularLocation>
</comment>
<dbReference type="STRING" id="407821.A0A087TQY6"/>
<sequence>MMFTSPMRNHIFLLPIHWLTYLPMAFAIPPTTYLVHYQISIIYQYWLHTEIIGKLPAVVEFVLCTPSHHRA</sequence>
<keyword evidence="5" id="KW-0472">Membrane</keyword>
<dbReference type="OrthoDB" id="6354873at2759"/>
<dbReference type="InterPro" id="IPR051689">
    <property type="entry name" value="Sterol_desaturase/TMEM195"/>
</dbReference>
<dbReference type="OMA" id="TYLPMAF"/>
<name>A0A087TQY6_STEMI</name>
<keyword evidence="7" id="KW-0503">Monooxygenase</keyword>
<keyword evidence="4" id="KW-0560">Oxidoreductase</keyword>
<dbReference type="GO" id="GO:0006643">
    <property type="term" value="P:membrane lipid metabolic process"/>
    <property type="evidence" value="ECO:0007669"/>
    <property type="project" value="TreeGrafter"/>
</dbReference>
<dbReference type="Proteomes" id="UP000054359">
    <property type="component" value="Unassembled WGS sequence"/>
</dbReference>
<evidence type="ECO:0000256" key="6">
    <source>
        <dbReference type="SAM" id="SignalP"/>
    </source>
</evidence>
<evidence type="ECO:0000256" key="1">
    <source>
        <dbReference type="ARBA" id="ARBA00004127"/>
    </source>
</evidence>
<keyword evidence="6" id="KW-0732">Signal</keyword>
<proteinExistence type="predicted"/>
<dbReference type="GO" id="GO:0050479">
    <property type="term" value="F:glyceryl-ether monooxygenase activity"/>
    <property type="evidence" value="ECO:0007669"/>
    <property type="project" value="TreeGrafter"/>
</dbReference>
<dbReference type="AlphaFoldDB" id="A0A087TQY6"/>
<keyword evidence="2" id="KW-0812">Transmembrane</keyword>
<reference evidence="7 8" key="1">
    <citation type="submission" date="2013-11" db="EMBL/GenBank/DDBJ databases">
        <title>Genome sequencing of Stegodyphus mimosarum.</title>
        <authorList>
            <person name="Bechsgaard J."/>
        </authorList>
    </citation>
    <scope>NUCLEOTIDE SEQUENCE [LARGE SCALE GENOMIC DNA]</scope>
</reference>
<dbReference type="GO" id="GO:0016020">
    <property type="term" value="C:membrane"/>
    <property type="evidence" value="ECO:0007669"/>
    <property type="project" value="GOC"/>
</dbReference>
<feature type="signal peptide" evidence="6">
    <location>
        <begin position="1"/>
        <end position="27"/>
    </location>
</feature>
<organism evidence="7 8">
    <name type="scientific">Stegodyphus mimosarum</name>
    <name type="common">African social velvet spider</name>
    <dbReference type="NCBI Taxonomy" id="407821"/>
    <lineage>
        <taxon>Eukaryota</taxon>
        <taxon>Metazoa</taxon>
        <taxon>Ecdysozoa</taxon>
        <taxon>Arthropoda</taxon>
        <taxon>Chelicerata</taxon>
        <taxon>Arachnida</taxon>
        <taxon>Araneae</taxon>
        <taxon>Araneomorphae</taxon>
        <taxon>Entelegynae</taxon>
        <taxon>Eresoidea</taxon>
        <taxon>Eresidae</taxon>
        <taxon>Stegodyphus</taxon>
    </lineage>
</organism>
<evidence type="ECO:0000256" key="4">
    <source>
        <dbReference type="ARBA" id="ARBA00023002"/>
    </source>
</evidence>
<feature type="chain" id="PRO_5001829934" evidence="6">
    <location>
        <begin position="28"/>
        <end position="71"/>
    </location>
</feature>
<dbReference type="PANTHER" id="PTHR21624">
    <property type="entry name" value="STEROL DESATURASE-RELATED PROTEIN"/>
    <property type="match status" value="1"/>
</dbReference>
<dbReference type="EMBL" id="KK116360">
    <property type="protein sequence ID" value="KFM67525.1"/>
    <property type="molecule type" value="Genomic_DNA"/>
</dbReference>
<evidence type="ECO:0000313" key="7">
    <source>
        <dbReference type="EMBL" id="KFM67525.1"/>
    </source>
</evidence>
<evidence type="ECO:0000256" key="2">
    <source>
        <dbReference type="ARBA" id="ARBA00022692"/>
    </source>
</evidence>
<protein>
    <submittedName>
        <fullName evidence="7">Alkylglycerol monooxygenase</fullName>
    </submittedName>
</protein>
<feature type="non-terminal residue" evidence="7">
    <location>
        <position position="71"/>
    </location>
</feature>
<dbReference type="PANTHER" id="PTHR21624:SF1">
    <property type="entry name" value="ALKYLGLYCEROL MONOOXYGENASE"/>
    <property type="match status" value="1"/>
</dbReference>
<keyword evidence="3" id="KW-1133">Transmembrane helix</keyword>
<evidence type="ECO:0000313" key="8">
    <source>
        <dbReference type="Proteomes" id="UP000054359"/>
    </source>
</evidence>
<keyword evidence="8" id="KW-1185">Reference proteome</keyword>
<accession>A0A087TQY6</accession>
<gene>
    <name evidence="7" type="ORF">X975_16934</name>
</gene>
<evidence type="ECO:0000256" key="5">
    <source>
        <dbReference type="ARBA" id="ARBA00023136"/>
    </source>
</evidence>
<evidence type="ECO:0000256" key="3">
    <source>
        <dbReference type="ARBA" id="ARBA00022989"/>
    </source>
</evidence>